<sequence length="293" mass="32925">MGSGLVVQGQIIVTNAHTVTDNTFVLVRMHGVGHGCDLAILTVESEEFWKRMNLLELGDILFVQEAVAVAGYPQKLLSIFFDAGGHNISVTKGCVSRVEPTQYGPTENAKLRKHLQLCPEMTGVLSKINSLSEAHKMHKKDDIVLAFDVPFRNREQVIFDHLVSMKKPNETVLRDGVEKDISLTLQPYGEDWCNTSPRWLCERVLHELPNKAEEQLVILAQVFMDDINGGYEHLAELQLTKVNGVEVQNLNHLCGFVEECKEERLRFDLDGERVVVLNYESAKVATSQVIKES</sequence>
<comment type="caution">
    <text evidence="5">The sequence shown here is derived from an EMBL/GenBank/DDBJ whole genome shotgun (WGS) entry which is preliminary data.</text>
</comment>
<proteinExistence type="predicted"/>
<gene>
    <name evidence="5" type="ORF">MKW98_022656</name>
</gene>
<keyword evidence="3" id="KW-0720">Serine protease</keyword>
<organism evidence="5 6">
    <name type="scientific">Papaver atlanticum</name>
    <dbReference type="NCBI Taxonomy" id="357466"/>
    <lineage>
        <taxon>Eukaryota</taxon>
        <taxon>Viridiplantae</taxon>
        <taxon>Streptophyta</taxon>
        <taxon>Embryophyta</taxon>
        <taxon>Tracheophyta</taxon>
        <taxon>Spermatophyta</taxon>
        <taxon>Magnoliopsida</taxon>
        <taxon>Ranunculales</taxon>
        <taxon>Papaveraceae</taxon>
        <taxon>Papaveroideae</taxon>
        <taxon>Papaver</taxon>
    </lineage>
</organism>
<dbReference type="AlphaFoldDB" id="A0AAD4T4G2"/>
<keyword evidence="2" id="KW-0378">Hydrolase</keyword>
<accession>A0AAD4T4G2</accession>
<reference evidence="5" key="1">
    <citation type="submission" date="2022-04" db="EMBL/GenBank/DDBJ databases">
        <title>A functionally conserved STORR gene fusion in Papaver species that diverged 16.8 million years ago.</title>
        <authorList>
            <person name="Catania T."/>
        </authorList>
    </citation>
    <scope>NUCLEOTIDE SEQUENCE</scope>
    <source>
        <strain evidence="5">S-188037</strain>
    </source>
</reference>
<dbReference type="GO" id="GO:0004252">
    <property type="term" value="F:serine-type endopeptidase activity"/>
    <property type="evidence" value="ECO:0007669"/>
    <property type="project" value="TreeGrafter"/>
</dbReference>
<dbReference type="InterPro" id="IPR046449">
    <property type="entry name" value="DEGP_PDZ_sf"/>
</dbReference>
<feature type="domain" description="Protease Do-like PDZ" evidence="4">
    <location>
        <begin position="185"/>
        <end position="292"/>
    </location>
</feature>
<dbReference type="Proteomes" id="UP001202328">
    <property type="component" value="Unassembled WGS sequence"/>
</dbReference>
<keyword evidence="1" id="KW-0645">Protease</keyword>
<dbReference type="Gene3D" id="2.40.10.120">
    <property type="match status" value="1"/>
</dbReference>
<evidence type="ECO:0000256" key="1">
    <source>
        <dbReference type="ARBA" id="ARBA00022670"/>
    </source>
</evidence>
<name>A0AAD4T4G2_9MAGN</name>
<keyword evidence="6" id="KW-1185">Reference proteome</keyword>
<dbReference type="PANTHER" id="PTHR45980">
    <property type="match status" value="1"/>
</dbReference>
<dbReference type="Gene3D" id="3.20.190.20">
    <property type="match status" value="1"/>
</dbReference>
<dbReference type="InterPro" id="IPR041517">
    <property type="entry name" value="DEGP_PDZ"/>
</dbReference>
<dbReference type="SUPFAM" id="SSF50494">
    <property type="entry name" value="Trypsin-like serine proteases"/>
    <property type="match status" value="1"/>
</dbReference>
<evidence type="ECO:0000256" key="2">
    <source>
        <dbReference type="ARBA" id="ARBA00022801"/>
    </source>
</evidence>
<dbReference type="GO" id="GO:0006508">
    <property type="term" value="P:proteolysis"/>
    <property type="evidence" value="ECO:0007669"/>
    <property type="project" value="UniProtKB-KW"/>
</dbReference>
<dbReference type="Pfam" id="PF17815">
    <property type="entry name" value="PDZ_3"/>
    <property type="match status" value="1"/>
</dbReference>
<dbReference type="PANTHER" id="PTHR45980:SF9">
    <property type="entry name" value="PROTEASE DO-LIKE 10, MITOCHONDRIAL-RELATED"/>
    <property type="match status" value="1"/>
</dbReference>
<dbReference type="InterPro" id="IPR009003">
    <property type="entry name" value="Peptidase_S1_PA"/>
</dbReference>
<evidence type="ECO:0000256" key="3">
    <source>
        <dbReference type="ARBA" id="ARBA00022825"/>
    </source>
</evidence>
<protein>
    <recommendedName>
        <fullName evidence="4">Protease Do-like PDZ domain-containing protein</fullName>
    </recommendedName>
</protein>
<evidence type="ECO:0000313" key="6">
    <source>
        <dbReference type="Proteomes" id="UP001202328"/>
    </source>
</evidence>
<evidence type="ECO:0000313" key="5">
    <source>
        <dbReference type="EMBL" id="KAI3935648.1"/>
    </source>
</evidence>
<evidence type="ECO:0000259" key="4">
    <source>
        <dbReference type="Pfam" id="PF17815"/>
    </source>
</evidence>
<dbReference type="EMBL" id="JAJJMB010006234">
    <property type="protein sequence ID" value="KAI3935648.1"/>
    <property type="molecule type" value="Genomic_DNA"/>
</dbReference>